<dbReference type="GO" id="GO:0000139">
    <property type="term" value="C:Golgi membrane"/>
    <property type="evidence" value="ECO:0007669"/>
    <property type="project" value="TreeGrafter"/>
</dbReference>
<evidence type="ECO:0000256" key="3">
    <source>
        <dbReference type="ARBA" id="ARBA00022692"/>
    </source>
</evidence>
<sequence length="184" mass="21009">MWTYLAELVEEYTVMTRKIIKNVTVLVVIAQILLWLLDGFPFWRITFSITCHGVYSLNLATFPYINLKSLPFVASCVLVIFDHFLWFQYFTSRYFRFMDIAAFFGICVWLVPFAYFISLSANDNALPSFDPNTQNIDAIPAKNKAGLLKNVLTVLLQKKEDLIPMISSATTSSSSASLHSRKII</sequence>
<reference evidence="7" key="1">
    <citation type="submission" date="2021-06" db="EMBL/GenBank/DDBJ databases">
        <authorList>
            <person name="Kallberg Y."/>
            <person name="Tangrot J."/>
            <person name="Rosling A."/>
        </authorList>
    </citation>
    <scope>NUCLEOTIDE SEQUENCE</scope>
    <source>
        <strain evidence="7">FL130A</strain>
    </source>
</reference>
<keyword evidence="8" id="KW-1185">Reference proteome</keyword>
<dbReference type="GO" id="GO:0006888">
    <property type="term" value="P:endoplasmic reticulum to Golgi vesicle-mediated transport"/>
    <property type="evidence" value="ECO:0007669"/>
    <property type="project" value="InterPro"/>
</dbReference>
<evidence type="ECO:0000256" key="2">
    <source>
        <dbReference type="ARBA" id="ARBA00008096"/>
    </source>
</evidence>
<dbReference type="GO" id="GO:0097020">
    <property type="term" value="F:COPII receptor activity"/>
    <property type="evidence" value="ECO:0007669"/>
    <property type="project" value="InterPro"/>
</dbReference>
<dbReference type="Proteomes" id="UP000789508">
    <property type="component" value="Unassembled WGS sequence"/>
</dbReference>
<keyword evidence="4 6" id="KW-1133">Transmembrane helix</keyword>
<dbReference type="GO" id="GO:0030134">
    <property type="term" value="C:COPII-coated ER to Golgi transport vesicle"/>
    <property type="evidence" value="ECO:0007669"/>
    <property type="project" value="TreeGrafter"/>
</dbReference>
<gene>
    <name evidence="7" type="ORF">ALEPTO_LOCUS284</name>
</gene>
<keyword evidence="3 6" id="KW-0812">Transmembrane</keyword>
<dbReference type="AlphaFoldDB" id="A0A9N8YQQ9"/>
<evidence type="ECO:0000313" key="8">
    <source>
        <dbReference type="Proteomes" id="UP000789508"/>
    </source>
</evidence>
<dbReference type="InterPro" id="IPR007277">
    <property type="entry name" value="Svp26/Tex261"/>
</dbReference>
<evidence type="ECO:0000256" key="4">
    <source>
        <dbReference type="ARBA" id="ARBA00022989"/>
    </source>
</evidence>
<feature type="transmembrane region" description="Helical" evidence="6">
    <location>
        <begin position="97"/>
        <end position="117"/>
    </location>
</feature>
<comment type="similarity">
    <text evidence="2">Belongs to the SVP26 family.</text>
</comment>
<keyword evidence="5 6" id="KW-0472">Membrane</keyword>
<evidence type="ECO:0000256" key="5">
    <source>
        <dbReference type="ARBA" id="ARBA00023136"/>
    </source>
</evidence>
<evidence type="ECO:0000256" key="6">
    <source>
        <dbReference type="SAM" id="Phobius"/>
    </source>
</evidence>
<comment type="caution">
    <text evidence="7">The sequence shown here is derived from an EMBL/GenBank/DDBJ whole genome shotgun (WGS) entry which is preliminary data.</text>
</comment>
<comment type="subcellular location">
    <subcellularLocation>
        <location evidence="1">Membrane</location>
        <topology evidence="1">Multi-pass membrane protein</topology>
    </subcellularLocation>
</comment>
<proteinExistence type="inferred from homology"/>
<dbReference type="PANTHER" id="PTHR13144:SF0">
    <property type="entry name" value="PROTEIN TEX261"/>
    <property type="match status" value="1"/>
</dbReference>
<accession>A0A9N8YQQ9</accession>
<feature type="transmembrane region" description="Helical" evidence="6">
    <location>
        <begin position="19"/>
        <end position="37"/>
    </location>
</feature>
<evidence type="ECO:0000256" key="1">
    <source>
        <dbReference type="ARBA" id="ARBA00004141"/>
    </source>
</evidence>
<feature type="transmembrane region" description="Helical" evidence="6">
    <location>
        <begin position="72"/>
        <end position="91"/>
    </location>
</feature>
<evidence type="ECO:0000313" key="7">
    <source>
        <dbReference type="EMBL" id="CAG8440708.1"/>
    </source>
</evidence>
<protein>
    <submittedName>
        <fullName evidence="7">2152_t:CDS:1</fullName>
    </submittedName>
</protein>
<dbReference type="OrthoDB" id="28257at2759"/>
<organism evidence="7 8">
    <name type="scientific">Ambispora leptoticha</name>
    <dbReference type="NCBI Taxonomy" id="144679"/>
    <lineage>
        <taxon>Eukaryota</taxon>
        <taxon>Fungi</taxon>
        <taxon>Fungi incertae sedis</taxon>
        <taxon>Mucoromycota</taxon>
        <taxon>Glomeromycotina</taxon>
        <taxon>Glomeromycetes</taxon>
        <taxon>Archaeosporales</taxon>
        <taxon>Ambisporaceae</taxon>
        <taxon>Ambispora</taxon>
    </lineage>
</organism>
<dbReference type="EMBL" id="CAJVPS010000015">
    <property type="protein sequence ID" value="CAG8440708.1"/>
    <property type="molecule type" value="Genomic_DNA"/>
</dbReference>
<dbReference type="GO" id="GO:0005789">
    <property type="term" value="C:endoplasmic reticulum membrane"/>
    <property type="evidence" value="ECO:0007669"/>
    <property type="project" value="TreeGrafter"/>
</dbReference>
<dbReference type="Pfam" id="PF04148">
    <property type="entry name" value="Erv26"/>
    <property type="match status" value="1"/>
</dbReference>
<dbReference type="PANTHER" id="PTHR13144">
    <property type="entry name" value="TEX261 PROTEIN"/>
    <property type="match status" value="1"/>
</dbReference>
<name>A0A9N8YQQ9_9GLOM</name>